<evidence type="ECO:0000256" key="1">
    <source>
        <dbReference type="SAM" id="MobiDB-lite"/>
    </source>
</evidence>
<proteinExistence type="predicted"/>
<dbReference type="GeneID" id="77946185"/>
<feature type="region of interest" description="Disordered" evidence="1">
    <location>
        <begin position="1"/>
        <end position="23"/>
    </location>
</feature>
<organism evidence="2 3">
    <name type="scientific">Synechococcus phage S-SRM01</name>
    <dbReference type="NCBI Taxonomy" id="2781608"/>
    <lineage>
        <taxon>Viruses</taxon>
        <taxon>Duplodnaviria</taxon>
        <taxon>Heunggongvirae</taxon>
        <taxon>Uroviricota</taxon>
        <taxon>Caudoviricetes</taxon>
        <taxon>Pantevenvirales</taxon>
        <taxon>Kyanoviridae</taxon>
        <taxon>Serangoonvirus</taxon>
        <taxon>Serangoonvirus essarone</taxon>
    </lineage>
</organism>
<dbReference type="EMBL" id="MW015081">
    <property type="protein sequence ID" value="QPX47980.1"/>
    <property type="molecule type" value="Genomic_DNA"/>
</dbReference>
<protein>
    <submittedName>
        <fullName evidence="2">Uncharacterized protein</fullName>
    </submittedName>
</protein>
<keyword evidence="3" id="KW-1185">Reference proteome</keyword>
<dbReference type="InterPro" id="IPR045491">
    <property type="entry name" value="DUF6433"/>
</dbReference>
<reference evidence="2" key="1">
    <citation type="submission" date="2020-09" db="EMBL/GenBank/DDBJ databases">
        <authorList>
            <person name="Zhang D."/>
            <person name="Hatherill J.R."/>
            <person name="Ramirez J.F."/>
            <person name="Edinger B."/>
            <person name="Balarin R."/>
            <person name="Sullivan A."/>
            <person name="Humpal K.M."/>
            <person name="Guseva A."/>
            <person name="Butela K.A."/>
            <person name="Garlena R.A."/>
            <person name="Russell D.A."/>
            <person name="Pope W.H."/>
            <person name="Jacobs-Sera D."/>
            <person name="Hatfull G.F."/>
        </authorList>
    </citation>
    <scope>NUCLEOTIDE SEQUENCE</scope>
</reference>
<dbReference type="RefSeq" id="YP_010669990.1">
    <property type="nucleotide sequence ID" value="NC_070963.1"/>
</dbReference>
<accession>A0A879R3R3</accession>
<dbReference type="KEGG" id="vg:77946185"/>
<dbReference type="Pfam" id="PF20025">
    <property type="entry name" value="DUF6433"/>
    <property type="match status" value="2"/>
</dbReference>
<evidence type="ECO:0000313" key="2">
    <source>
        <dbReference type="EMBL" id="QPX47980.1"/>
    </source>
</evidence>
<sequence>MTTTTKAKTTVKKTAPKPKVAEAPIPDLPANPFVFEILNIVVKQRSNAKKIEALQKFEHPCLKAIFIWNFDESIVSALPPGDVPYAAVDEMDSFKGTLSEKITDAVEKMGELGSNSLGSQDQGRSSIRKEYTKFYNFVKGGNDGLSSMRRETMFINTLQGLHPLEAEILCLVKDKKLDTKYKITKEIISQAYPDIQWGGRS</sequence>
<evidence type="ECO:0000313" key="3">
    <source>
        <dbReference type="Proteomes" id="UP000664915"/>
    </source>
</evidence>
<name>A0A879R3R3_9CAUD</name>
<dbReference type="Proteomes" id="UP000664915">
    <property type="component" value="Segment"/>
</dbReference>